<feature type="transmembrane region" description="Helical" evidence="10">
    <location>
        <begin position="486"/>
        <end position="510"/>
    </location>
</feature>
<accession>A0A7Z8Y4C3</accession>
<feature type="transmembrane region" description="Helical" evidence="10">
    <location>
        <begin position="456"/>
        <end position="474"/>
    </location>
</feature>
<feature type="transmembrane region" description="Helical" evidence="10">
    <location>
        <begin position="87"/>
        <end position="110"/>
    </location>
</feature>
<evidence type="ECO:0000256" key="9">
    <source>
        <dbReference type="ARBA" id="ARBA00061532"/>
    </source>
</evidence>
<keyword evidence="10" id="KW-0997">Cell inner membrane</keyword>
<dbReference type="Pfam" id="PF03023">
    <property type="entry name" value="MurJ"/>
    <property type="match status" value="1"/>
</dbReference>
<comment type="function">
    <text evidence="8 10 11">Involved in peptidoglycan biosynthesis. Transports lipid-linked peptidoglycan precursors from the inner to the outer leaflet of the cytoplasmic membrane.</text>
</comment>
<evidence type="ECO:0000256" key="4">
    <source>
        <dbReference type="ARBA" id="ARBA00022960"/>
    </source>
</evidence>
<dbReference type="PRINTS" id="PR01806">
    <property type="entry name" value="VIRFACTRMVIN"/>
</dbReference>
<keyword evidence="6 10" id="KW-1133">Transmembrane helix</keyword>
<dbReference type="PIRSF" id="PIRSF002869">
    <property type="entry name" value="MviN"/>
    <property type="match status" value="1"/>
</dbReference>
<keyword evidence="7 10" id="KW-0472">Membrane</keyword>
<dbReference type="PANTHER" id="PTHR47019">
    <property type="entry name" value="LIPID II FLIPPASE MURJ"/>
    <property type="match status" value="1"/>
</dbReference>
<reference evidence="12 13" key="1">
    <citation type="submission" date="2018-11" db="EMBL/GenBank/DDBJ databases">
        <authorList>
            <person name="Peiro R."/>
            <person name="Begona"/>
            <person name="Cbmso G."/>
            <person name="Lopez M."/>
            <person name="Gonzalez S."/>
            <person name="Sacristan E."/>
            <person name="Castillo E."/>
        </authorList>
    </citation>
    <scope>NUCLEOTIDE SEQUENCE [LARGE SCALE GENOMIC DNA]</scope>
    <source>
        <strain evidence="12">Brev_genome</strain>
    </source>
</reference>
<keyword evidence="5 10" id="KW-0573">Peptidoglycan synthesis</keyword>
<evidence type="ECO:0000313" key="13">
    <source>
        <dbReference type="Proteomes" id="UP000289220"/>
    </source>
</evidence>
<evidence type="ECO:0000256" key="5">
    <source>
        <dbReference type="ARBA" id="ARBA00022984"/>
    </source>
</evidence>
<evidence type="ECO:0000256" key="7">
    <source>
        <dbReference type="ARBA" id="ARBA00023136"/>
    </source>
</evidence>
<feature type="transmembrane region" description="Helical" evidence="10">
    <location>
        <begin position="232"/>
        <end position="252"/>
    </location>
</feature>
<comment type="subcellular location">
    <subcellularLocation>
        <location evidence="10">Cell inner membrane</location>
        <topology evidence="10">Multi-pass membrane protein</topology>
    </subcellularLocation>
    <subcellularLocation>
        <location evidence="1">Cell membrane</location>
        <topology evidence="1">Multi-pass membrane protein</topology>
    </subcellularLocation>
</comment>
<keyword evidence="4 10" id="KW-0133">Cell shape</keyword>
<comment type="caution">
    <text evidence="12">The sequence shown here is derived from an EMBL/GenBank/DDBJ whole genome shotgun (WGS) entry which is preliminary data.</text>
</comment>
<feature type="transmembrane region" description="Helical" evidence="10">
    <location>
        <begin position="414"/>
        <end position="435"/>
    </location>
</feature>
<dbReference type="GO" id="GO:0009252">
    <property type="term" value="P:peptidoglycan biosynthetic process"/>
    <property type="evidence" value="ECO:0007669"/>
    <property type="project" value="UniProtKB-UniRule"/>
</dbReference>
<dbReference type="UniPathway" id="UPA00219"/>
<dbReference type="Proteomes" id="UP000289220">
    <property type="component" value="Unassembled WGS sequence"/>
</dbReference>
<dbReference type="NCBIfam" id="TIGR01695">
    <property type="entry name" value="murJ_mviN"/>
    <property type="match status" value="1"/>
</dbReference>
<keyword evidence="3 10" id="KW-0812">Transmembrane</keyword>
<comment type="pathway">
    <text evidence="10">Cell wall biogenesis; peptidoglycan biosynthesis.</text>
</comment>
<evidence type="ECO:0000256" key="1">
    <source>
        <dbReference type="ARBA" id="ARBA00004651"/>
    </source>
</evidence>
<gene>
    <name evidence="10 12" type="primary">murJ</name>
    <name evidence="12" type="ORF">BREV_BREV_02164</name>
</gene>
<evidence type="ECO:0000313" key="12">
    <source>
        <dbReference type="EMBL" id="VDC50675.1"/>
    </source>
</evidence>
<protein>
    <recommendedName>
        <fullName evidence="10">Probable lipid II flippase MurJ</fullName>
    </recommendedName>
</protein>
<dbReference type="GO" id="GO:0005886">
    <property type="term" value="C:plasma membrane"/>
    <property type="evidence" value="ECO:0007669"/>
    <property type="project" value="UniProtKB-SubCell"/>
</dbReference>
<feature type="transmembrane region" description="Helical" evidence="10">
    <location>
        <begin position="355"/>
        <end position="373"/>
    </location>
</feature>
<evidence type="ECO:0000256" key="8">
    <source>
        <dbReference type="ARBA" id="ARBA00060041"/>
    </source>
</evidence>
<dbReference type="InterPro" id="IPR051050">
    <property type="entry name" value="Lipid_II_flippase_MurJ/MviN"/>
</dbReference>
<dbReference type="RefSeq" id="WP_035308038.1">
    <property type="nucleotide sequence ID" value="NZ_UXHF01000044.1"/>
</dbReference>
<evidence type="ECO:0000256" key="6">
    <source>
        <dbReference type="ARBA" id="ARBA00022989"/>
    </source>
</evidence>
<feature type="transmembrane region" description="Helical" evidence="10">
    <location>
        <begin position="312"/>
        <end position="335"/>
    </location>
</feature>
<feature type="transmembrane region" description="Helical" evidence="10">
    <location>
        <begin position="188"/>
        <end position="211"/>
    </location>
</feature>
<dbReference type="GO" id="GO:0034204">
    <property type="term" value="P:lipid translocation"/>
    <property type="evidence" value="ECO:0007669"/>
    <property type="project" value="TreeGrafter"/>
</dbReference>
<feature type="transmembrane region" description="Helical" evidence="10">
    <location>
        <begin position="385"/>
        <end position="408"/>
    </location>
</feature>
<sequence>MSLARNTLVQATLTLGSRILGFARDLFLSARFGQGPMMDAFTTALMLPNMFRRLFAEGAFAQAFVPIYGGVRAREGEAAAAVTASEALSFIFAVVAAFCILLQVAMPWIMPWLLSAWRDDDAVMHAAVTAAQLTMPYLACMTIASLLSGVLNTGGRFALSAGVPVFLNLCTLVPLMAPSVVPMAQPQILIAVSAAVTVSGVIQAALLWWGVRRLGVGISLSWPRLTTGVRKTLALAIPGVLAGGAFQINSLVSQFLAGSNEGARSVLYNADRLYQLPLGLVGVALGLALVPRLTRAFVSGDHEGGRRTMDDGLGLALAFALPAGVALFVIPFFIIDATVTRAAFTSADAARTADVLRQFAWGVPAFVLVKVLTPPFFARQDTRRPMIFAVTSVILTVVLGSALFFWFGSQGWDGVLGLAIATSISAWVNVALLAGTLIREDSWRPSAAFLSRLSRIFAASLIMAGLLFAASLGYPVLSRLFLAKEAAVLIVCAAGAAAYGVCLLLFRAVTLSELKGTLRREPGAGPVSGLD</sequence>
<feature type="transmembrane region" description="Helical" evidence="10">
    <location>
        <begin position="122"/>
        <end position="150"/>
    </location>
</feature>
<organism evidence="12 13">
    <name type="scientific">Brevundimonas mediterranea</name>
    <dbReference type="NCBI Taxonomy" id="74329"/>
    <lineage>
        <taxon>Bacteria</taxon>
        <taxon>Pseudomonadati</taxon>
        <taxon>Pseudomonadota</taxon>
        <taxon>Alphaproteobacteria</taxon>
        <taxon>Caulobacterales</taxon>
        <taxon>Caulobacteraceae</taxon>
        <taxon>Brevundimonas</taxon>
    </lineage>
</organism>
<dbReference type="AlphaFoldDB" id="A0A7Z8Y4C3"/>
<evidence type="ECO:0000256" key="10">
    <source>
        <dbReference type="HAMAP-Rule" id="MF_02078"/>
    </source>
</evidence>
<comment type="similarity">
    <text evidence="9 10 11">Belongs to the MurJ/MviN family.</text>
</comment>
<dbReference type="GO" id="GO:0008360">
    <property type="term" value="P:regulation of cell shape"/>
    <property type="evidence" value="ECO:0007669"/>
    <property type="project" value="UniProtKB-UniRule"/>
</dbReference>
<dbReference type="HAMAP" id="MF_02078">
    <property type="entry name" value="MurJ_MviN"/>
    <property type="match status" value="1"/>
</dbReference>
<keyword evidence="10 11" id="KW-0813">Transport</keyword>
<dbReference type="PANTHER" id="PTHR47019:SF1">
    <property type="entry name" value="LIPID II FLIPPASE MURJ"/>
    <property type="match status" value="1"/>
</dbReference>
<dbReference type="GO" id="GO:0015648">
    <property type="term" value="F:lipid-linked peptidoglycan transporter activity"/>
    <property type="evidence" value="ECO:0007669"/>
    <property type="project" value="UniProtKB-UniRule"/>
</dbReference>
<feature type="transmembrane region" description="Helical" evidence="10">
    <location>
        <begin position="157"/>
        <end position="176"/>
    </location>
</feature>
<keyword evidence="10 11" id="KW-0961">Cell wall biogenesis/degradation</keyword>
<feature type="transmembrane region" description="Helical" evidence="10">
    <location>
        <begin position="272"/>
        <end position="291"/>
    </location>
</feature>
<keyword evidence="2 10" id="KW-1003">Cell membrane</keyword>
<dbReference type="EMBL" id="UXHF01000044">
    <property type="protein sequence ID" value="VDC50675.1"/>
    <property type="molecule type" value="Genomic_DNA"/>
</dbReference>
<dbReference type="InterPro" id="IPR004268">
    <property type="entry name" value="MurJ"/>
</dbReference>
<evidence type="ECO:0000256" key="2">
    <source>
        <dbReference type="ARBA" id="ARBA00022475"/>
    </source>
</evidence>
<evidence type="ECO:0000256" key="11">
    <source>
        <dbReference type="PIRNR" id="PIRNR002869"/>
    </source>
</evidence>
<evidence type="ECO:0000256" key="3">
    <source>
        <dbReference type="ARBA" id="ARBA00022692"/>
    </source>
</evidence>
<name>A0A7Z8Y4C3_9CAUL</name>
<dbReference type="CDD" id="cd13123">
    <property type="entry name" value="MATE_MurJ_like"/>
    <property type="match status" value="1"/>
</dbReference>
<dbReference type="GO" id="GO:0071555">
    <property type="term" value="P:cell wall organization"/>
    <property type="evidence" value="ECO:0007669"/>
    <property type="project" value="UniProtKB-UniRule"/>
</dbReference>
<keyword evidence="13" id="KW-1185">Reference proteome</keyword>
<proteinExistence type="inferred from homology"/>